<dbReference type="PANTHER" id="PTHR43461:SF1">
    <property type="entry name" value="TRANSMEMBRANE PROTEIN 256"/>
    <property type="match status" value="1"/>
</dbReference>
<dbReference type="Pfam" id="PF04241">
    <property type="entry name" value="DUF423"/>
    <property type="match status" value="1"/>
</dbReference>
<evidence type="ECO:0000256" key="5">
    <source>
        <dbReference type="ARBA" id="ARBA00023136"/>
    </source>
</evidence>
<dbReference type="InterPro" id="IPR006696">
    <property type="entry name" value="DUF423"/>
</dbReference>
<gene>
    <name evidence="7" type="ORF">SAMN04488540_104299</name>
</gene>
<accession>A0A1G8QJ28</accession>
<evidence type="ECO:0000256" key="3">
    <source>
        <dbReference type="ARBA" id="ARBA00022692"/>
    </source>
</evidence>
<feature type="transmembrane region" description="Helical" evidence="6">
    <location>
        <begin position="91"/>
        <end position="115"/>
    </location>
</feature>
<keyword evidence="3 6" id="KW-0812">Transmembrane</keyword>
<dbReference type="GO" id="GO:0016020">
    <property type="term" value="C:membrane"/>
    <property type="evidence" value="ECO:0007669"/>
    <property type="project" value="UniProtKB-SubCell"/>
</dbReference>
<comment type="subcellular location">
    <subcellularLocation>
        <location evidence="1">Membrane</location>
        <topology evidence="1">Multi-pass membrane protein</topology>
    </subcellularLocation>
</comment>
<evidence type="ECO:0000256" key="2">
    <source>
        <dbReference type="ARBA" id="ARBA00009694"/>
    </source>
</evidence>
<dbReference type="RefSeq" id="WP_425431723.1">
    <property type="nucleotide sequence ID" value="NZ_FNEM01000004.1"/>
</dbReference>
<evidence type="ECO:0000313" key="8">
    <source>
        <dbReference type="Proteomes" id="UP000199527"/>
    </source>
</evidence>
<organism evidence="7 8">
    <name type="scientific">Ferrimonas sediminum</name>
    <dbReference type="NCBI Taxonomy" id="718193"/>
    <lineage>
        <taxon>Bacteria</taxon>
        <taxon>Pseudomonadati</taxon>
        <taxon>Pseudomonadota</taxon>
        <taxon>Gammaproteobacteria</taxon>
        <taxon>Alteromonadales</taxon>
        <taxon>Ferrimonadaceae</taxon>
        <taxon>Ferrimonas</taxon>
    </lineage>
</organism>
<keyword evidence="8" id="KW-1185">Reference proteome</keyword>
<evidence type="ECO:0000256" key="4">
    <source>
        <dbReference type="ARBA" id="ARBA00022989"/>
    </source>
</evidence>
<evidence type="ECO:0000256" key="1">
    <source>
        <dbReference type="ARBA" id="ARBA00004141"/>
    </source>
</evidence>
<feature type="transmembrane region" description="Helical" evidence="6">
    <location>
        <begin position="62"/>
        <end position="85"/>
    </location>
</feature>
<protein>
    <submittedName>
        <fullName evidence="7">Uncharacterized membrane protein YgdD, TMEM256/DUF423 family</fullName>
    </submittedName>
</protein>
<evidence type="ECO:0000313" key="7">
    <source>
        <dbReference type="EMBL" id="SDJ04110.1"/>
    </source>
</evidence>
<dbReference type="EMBL" id="FNEM01000004">
    <property type="protein sequence ID" value="SDJ04110.1"/>
    <property type="molecule type" value="Genomic_DNA"/>
</dbReference>
<proteinExistence type="inferred from homology"/>
<dbReference type="PANTHER" id="PTHR43461">
    <property type="entry name" value="TRANSMEMBRANE PROTEIN 256"/>
    <property type="match status" value="1"/>
</dbReference>
<name>A0A1G8QJ28_9GAMM</name>
<keyword evidence="5 6" id="KW-0472">Membrane</keyword>
<dbReference type="Proteomes" id="UP000199527">
    <property type="component" value="Unassembled WGS sequence"/>
</dbReference>
<comment type="similarity">
    <text evidence="2">Belongs to the UPF0382 family.</text>
</comment>
<evidence type="ECO:0000256" key="6">
    <source>
        <dbReference type="SAM" id="Phobius"/>
    </source>
</evidence>
<sequence>MACATLGGLTATGLGAYGAHGLAKVAPPHLVESFNTAVMYQFFHCLALMAIVVWMGQNASRLLGWAGALMIAGMLGFSGSIYSLVLLGTKGIGMITPMGGLLMMLGWLLLFIAVWRWEKVK</sequence>
<dbReference type="AlphaFoldDB" id="A0A1G8QJ28"/>
<reference evidence="8" key="1">
    <citation type="submission" date="2016-10" db="EMBL/GenBank/DDBJ databases">
        <authorList>
            <person name="Varghese N."/>
            <person name="Submissions S."/>
        </authorList>
    </citation>
    <scope>NUCLEOTIDE SEQUENCE [LARGE SCALE GENOMIC DNA]</scope>
    <source>
        <strain evidence="8">DSM 23317</strain>
    </source>
</reference>
<feature type="transmembrane region" description="Helical" evidence="6">
    <location>
        <begin position="37"/>
        <end position="55"/>
    </location>
</feature>
<keyword evidence="4 6" id="KW-1133">Transmembrane helix</keyword>